<dbReference type="InterPro" id="IPR054289">
    <property type="entry name" value="DUF7025"/>
</dbReference>
<evidence type="ECO:0000256" key="1">
    <source>
        <dbReference type="SAM" id="MobiDB-lite"/>
    </source>
</evidence>
<dbReference type="Pfam" id="PF23232">
    <property type="entry name" value="AAA_lid_13"/>
    <property type="match status" value="1"/>
</dbReference>
<feature type="domain" description="AAA+ ATPase" evidence="2">
    <location>
        <begin position="478"/>
        <end position="599"/>
    </location>
</feature>
<comment type="caution">
    <text evidence="3">The sequence shown here is derived from an EMBL/GenBank/DDBJ whole genome shotgun (WGS) entry which is preliminary data.</text>
</comment>
<organism evidence="3 4">
    <name type="scientific">Fusarium solani</name>
    <name type="common">Filamentous fungus</name>
    <dbReference type="NCBI Taxonomy" id="169388"/>
    <lineage>
        <taxon>Eukaryota</taxon>
        <taxon>Fungi</taxon>
        <taxon>Dikarya</taxon>
        <taxon>Ascomycota</taxon>
        <taxon>Pezizomycotina</taxon>
        <taxon>Sordariomycetes</taxon>
        <taxon>Hypocreomycetidae</taxon>
        <taxon>Hypocreales</taxon>
        <taxon>Nectriaceae</taxon>
        <taxon>Fusarium</taxon>
        <taxon>Fusarium solani species complex</taxon>
    </lineage>
</organism>
<dbReference type="Proteomes" id="UP000736672">
    <property type="component" value="Unassembled WGS sequence"/>
</dbReference>
<evidence type="ECO:0000313" key="3">
    <source>
        <dbReference type="EMBL" id="KAH7254461.1"/>
    </source>
</evidence>
<protein>
    <recommendedName>
        <fullName evidence="2">AAA+ ATPase domain-containing protein</fullName>
    </recommendedName>
</protein>
<dbReference type="Pfam" id="PF00004">
    <property type="entry name" value="AAA"/>
    <property type="match status" value="1"/>
</dbReference>
<dbReference type="PANTHER" id="PTHR46411">
    <property type="entry name" value="FAMILY ATPASE, PUTATIVE-RELATED"/>
    <property type="match status" value="1"/>
</dbReference>
<dbReference type="SUPFAM" id="SSF52540">
    <property type="entry name" value="P-loop containing nucleoside triphosphate hydrolases"/>
    <property type="match status" value="1"/>
</dbReference>
<feature type="region of interest" description="Disordered" evidence="1">
    <location>
        <begin position="703"/>
        <end position="724"/>
    </location>
</feature>
<evidence type="ECO:0000259" key="2">
    <source>
        <dbReference type="SMART" id="SM00382"/>
    </source>
</evidence>
<dbReference type="GO" id="GO:0005524">
    <property type="term" value="F:ATP binding"/>
    <property type="evidence" value="ECO:0007669"/>
    <property type="project" value="InterPro"/>
</dbReference>
<dbReference type="OrthoDB" id="10042665at2759"/>
<dbReference type="Pfam" id="PF22942">
    <property type="entry name" value="DUF7025"/>
    <property type="match status" value="1"/>
</dbReference>
<dbReference type="InterPro" id="IPR003593">
    <property type="entry name" value="AAA+_ATPase"/>
</dbReference>
<reference evidence="3" key="1">
    <citation type="journal article" date="2021" name="Nat. Commun.">
        <title>Genetic determinants of endophytism in the Arabidopsis root mycobiome.</title>
        <authorList>
            <person name="Mesny F."/>
            <person name="Miyauchi S."/>
            <person name="Thiergart T."/>
            <person name="Pickel B."/>
            <person name="Atanasova L."/>
            <person name="Karlsson M."/>
            <person name="Huettel B."/>
            <person name="Barry K.W."/>
            <person name="Haridas S."/>
            <person name="Chen C."/>
            <person name="Bauer D."/>
            <person name="Andreopoulos W."/>
            <person name="Pangilinan J."/>
            <person name="LaButti K."/>
            <person name="Riley R."/>
            <person name="Lipzen A."/>
            <person name="Clum A."/>
            <person name="Drula E."/>
            <person name="Henrissat B."/>
            <person name="Kohler A."/>
            <person name="Grigoriev I.V."/>
            <person name="Martin F.M."/>
            <person name="Hacquard S."/>
        </authorList>
    </citation>
    <scope>NUCLEOTIDE SEQUENCE</scope>
    <source>
        <strain evidence="3">FSSC 5 MPI-SDFR-AT-0091</strain>
    </source>
</reference>
<dbReference type="SMART" id="SM00382">
    <property type="entry name" value="AAA"/>
    <property type="match status" value="1"/>
</dbReference>
<keyword evidence="4" id="KW-1185">Reference proteome</keyword>
<dbReference type="InterPro" id="IPR027417">
    <property type="entry name" value="P-loop_NTPase"/>
</dbReference>
<dbReference type="InterPro" id="IPR003959">
    <property type="entry name" value="ATPase_AAA_core"/>
</dbReference>
<dbReference type="AlphaFoldDB" id="A0A9P9HBF6"/>
<dbReference type="InterPro" id="IPR056599">
    <property type="entry name" value="AAA_lid_fung"/>
</dbReference>
<name>A0A9P9HBF6_FUSSL</name>
<dbReference type="Gene3D" id="3.40.50.300">
    <property type="entry name" value="P-loop containing nucleotide triphosphate hydrolases"/>
    <property type="match status" value="1"/>
</dbReference>
<evidence type="ECO:0000313" key="4">
    <source>
        <dbReference type="Proteomes" id="UP000736672"/>
    </source>
</evidence>
<proteinExistence type="predicted"/>
<accession>A0A9P9HBF6</accession>
<gene>
    <name evidence="3" type="ORF">B0J15DRAFT_594992</name>
</gene>
<dbReference type="EMBL" id="JAGTJS010000010">
    <property type="protein sequence ID" value="KAH7254461.1"/>
    <property type="molecule type" value="Genomic_DNA"/>
</dbReference>
<dbReference type="GO" id="GO:0016887">
    <property type="term" value="F:ATP hydrolysis activity"/>
    <property type="evidence" value="ECO:0007669"/>
    <property type="project" value="InterPro"/>
</dbReference>
<sequence length="724" mass="84130">MDNLENEHLIRYRVKYIGKGGGDVILDKNPDFVYDAEEPPIFEHIDVRLSSLSTISDKVDYSTLAKTEVASGHCYINIFSPVVAEALRCVVDYFPGVYLSESVIRVPEPYNIFVFFEKELTEYRERLEKAAETDPLTCANRFASKHIAIVQDFVKKRIQAQVNAERERHARGYASFDMLWLLYKPGADMYFDRWNINEHEPFVMTGVEFTFINDAADFYKVRLWNMDADFDRVGPAPWEFKVDRFPGERKIVDLPAFPCEYLHFSEDVERESIPAIKEHLVNRGKKWYSLRREVRPYHFDGFTTTFPRKSFNDLAIVDSRPFPRHPEDRKILIDSIAHPSSPLKICSCEKCEERIYRHAVKPKFVGYSNINPQNVETLTEHQYFLCDSIVEAFLFKAKSWRYLHVDGFQEASFDGPLFDDLVLKDSSKMYIQDLTKPYIRGIQENKPQKQLRSGLGQIHKPSKQKQPWSPEATTIKGNGLTMLLHGRPGVGKSYTAECIAQYTRRPLLSLDTSDLGPRPDRKDESLVRWFKLAEKWGAIVLIDDAEVFLDFGRTDLVANFLRASSYFKGILILTTNRLRAFDHVLMSHVNAQILYPQFDDEERTKLWGHFFQKLEGDADTNMTVTEEVKDYVKSEEIQALEWNGREIQSAFQVAVKLAEAKGEKDDQGRTLVTVDNLKPTVQNAIGLREYILSERRRDWRPQRPLREHSYDAVEREEVRSQPEH</sequence>
<dbReference type="PANTHER" id="PTHR46411:SF4">
    <property type="entry name" value="AAA+ ATPASE DOMAIN-CONTAINING PROTEIN"/>
    <property type="match status" value="1"/>
</dbReference>